<dbReference type="Proteomes" id="UP000576087">
    <property type="component" value="Unassembled WGS sequence"/>
</dbReference>
<evidence type="ECO:0000313" key="1">
    <source>
        <dbReference type="EMBL" id="MBB4348874.1"/>
    </source>
</evidence>
<accession>A0A7W6TG95</accession>
<proteinExistence type="predicted"/>
<evidence type="ECO:0000313" key="4">
    <source>
        <dbReference type="Proteomes" id="UP000520770"/>
    </source>
</evidence>
<dbReference type="Proteomes" id="UP000524535">
    <property type="component" value="Unassembled WGS sequence"/>
</dbReference>
<protein>
    <recommendedName>
        <fullName evidence="7">Prevent-host-death protein</fullName>
    </recommendedName>
</protein>
<comment type="caution">
    <text evidence="2">The sequence shown here is derived from an EMBL/GenBank/DDBJ whole genome shotgun (WGS) entry which is preliminary data.</text>
</comment>
<evidence type="ECO:0000313" key="2">
    <source>
        <dbReference type="EMBL" id="MBB4412905.1"/>
    </source>
</evidence>
<evidence type="ECO:0000313" key="6">
    <source>
        <dbReference type="Proteomes" id="UP000576087"/>
    </source>
</evidence>
<evidence type="ECO:0000313" key="3">
    <source>
        <dbReference type="EMBL" id="MBB4447537.1"/>
    </source>
</evidence>
<gene>
    <name evidence="2" type="ORF">GGE31_003419</name>
    <name evidence="1" type="ORF">GGE33_002616</name>
    <name evidence="3" type="ORF">GGE35_003360</name>
</gene>
<dbReference type="EMBL" id="JACIGW010000002">
    <property type="protein sequence ID" value="MBB4348874.1"/>
    <property type="molecule type" value="Genomic_DNA"/>
</dbReference>
<keyword evidence="5" id="KW-1185">Reference proteome</keyword>
<dbReference type="Proteomes" id="UP000520770">
    <property type="component" value="Unassembled WGS sequence"/>
</dbReference>
<organism evidence="2 5">
    <name type="scientific">Aliirhizobium cellulosilyticum</name>
    <dbReference type="NCBI Taxonomy" id="393664"/>
    <lineage>
        <taxon>Bacteria</taxon>
        <taxon>Pseudomonadati</taxon>
        <taxon>Pseudomonadota</taxon>
        <taxon>Alphaproteobacteria</taxon>
        <taxon>Hyphomicrobiales</taxon>
        <taxon>Rhizobiaceae</taxon>
        <taxon>Aliirhizobium</taxon>
    </lineage>
</organism>
<dbReference type="EMBL" id="JACIHM010000004">
    <property type="protein sequence ID" value="MBB4447537.1"/>
    <property type="molecule type" value="Genomic_DNA"/>
</dbReference>
<evidence type="ECO:0000313" key="5">
    <source>
        <dbReference type="Proteomes" id="UP000524535"/>
    </source>
</evidence>
<sequence>MVKVGPLEDAPAGASSKKRHIGFLDGQFSVPDDFDTLFAKDIEDMFCGEDK</sequence>
<dbReference type="AlphaFoldDB" id="A0A7W6TG95"/>
<dbReference type="EMBL" id="JACIGY010000004">
    <property type="protein sequence ID" value="MBB4412905.1"/>
    <property type="molecule type" value="Genomic_DNA"/>
</dbReference>
<evidence type="ECO:0008006" key="7">
    <source>
        <dbReference type="Google" id="ProtNLM"/>
    </source>
</evidence>
<reference evidence="4 5" key="1">
    <citation type="submission" date="2020-08" db="EMBL/GenBank/DDBJ databases">
        <title>Genomic Encyclopedia of Type Strains, Phase IV (KMG-V): Genome sequencing to study the core and pangenomes of soil and plant-associated prokaryotes.</title>
        <authorList>
            <person name="Whitman W."/>
        </authorList>
    </citation>
    <scope>NUCLEOTIDE SEQUENCE [LARGE SCALE GENOMIC DNA]</scope>
    <source>
        <strain evidence="2 5">SEMIA 444</strain>
        <strain evidence="1 4">SEMIA 448</strain>
        <strain evidence="3 6">SEMIA 452</strain>
    </source>
</reference>
<name>A0A7W6TG95_9HYPH</name>